<dbReference type="PIRSF" id="PIRSF006373">
    <property type="entry name" value="TF_E_archaea"/>
    <property type="match status" value="1"/>
</dbReference>
<dbReference type="InterPro" id="IPR036388">
    <property type="entry name" value="WH-like_DNA-bd_sf"/>
</dbReference>
<evidence type="ECO:0000256" key="3">
    <source>
        <dbReference type="ARBA" id="ARBA00023163"/>
    </source>
</evidence>
<dbReference type="SMART" id="SM00531">
    <property type="entry name" value="TFIIE"/>
    <property type="match status" value="1"/>
</dbReference>
<evidence type="ECO:0000256" key="2">
    <source>
        <dbReference type="ARBA" id="ARBA00023125"/>
    </source>
</evidence>
<keyword evidence="3 4" id="KW-0804">Transcription</keyword>
<dbReference type="InterPro" id="IPR039997">
    <property type="entry name" value="TFE"/>
</dbReference>
<comment type="caution">
    <text evidence="7">The sequence shown here is derived from an EMBL/GenBank/DDBJ whole genome shotgun (WGS) entry which is preliminary data.</text>
</comment>
<feature type="domain" description="HTH TFE/IIEalpha-type" evidence="6">
    <location>
        <begin position="3"/>
        <end position="86"/>
    </location>
</feature>
<keyword evidence="1 4" id="KW-0805">Transcription regulation</keyword>
<evidence type="ECO:0000256" key="1">
    <source>
        <dbReference type="ARBA" id="ARBA00023015"/>
    </source>
</evidence>
<evidence type="ECO:0000259" key="6">
    <source>
        <dbReference type="PROSITE" id="PS51344"/>
    </source>
</evidence>
<accession>A0A497ETQ9</accession>
<evidence type="ECO:0000313" key="8">
    <source>
        <dbReference type="Proteomes" id="UP000278475"/>
    </source>
</evidence>
<dbReference type="GO" id="GO:0006355">
    <property type="term" value="P:regulation of DNA-templated transcription"/>
    <property type="evidence" value="ECO:0007669"/>
    <property type="project" value="UniProtKB-UniRule"/>
</dbReference>
<organism evidence="7 8">
    <name type="scientific">Thermoproteota archaeon</name>
    <dbReference type="NCBI Taxonomy" id="2056631"/>
    <lineage>
        <taxon>Archaea</taxon>
        <taxon>Thermoproteota</taxon>
    </lineage>
</organism>
<dbReference type="PROSITE" id="PS51344">
    <property type="entry name" value="HTH_TFE_IIE"/>
    <property type="match status" value="1"/>
</dbReference>
<dbReference type="InterPro" id="IPR016481">
    <property type="entry name" value="TF_E_archaea"/>
</dbReference>
<dbReference type="HAMAP" id="MF_01909">
    <property type="entry name" value="TFE_arch"/>
    <property type="match status" value="1"/>
</dbReference>
<dbReference type="InterPro" id="IPR017919">
    <property type="entry name" value="TFIIE/TFIIEa_HTH"/>
</dbReference>
<dbReference type="PANTHER" id="PTHR13097">
    <property type="entry name" value="TRANSCRIPTION INITIATION FACTOR IIE, ALPHA SUBUNIT"/>
    <property type="match status" value="1"/>
</dbReference>
<evidence type="ECO:0000256" key="4">
    <source>
        <dbReference type="HAMAP-Rule" id="MF_01909"/>
    </source>
</evidence>
<dbReference type="Gene3D" id="1.10.10.10">
    <property type="entry name" value="Winged helix-like DNA-binding domain superfamily/Winged helix DNA-binding domain"/>
    <property type="match status" value="1"/>
</dbReference>
<dbReference type="InterPro" id="IPR036390">
    <property type="entry name" value="WH_DNA-bd_sf"/>
</dbReference>
<dbReference type="InterPro" id="IPR002853">
    <property type="entry name" value="TFIIE_asu"/>
</dbReference>
<dbReference type="Pfam" id="PF02002">
    <property type="entry name" value="TFIIE_alpha"/>
    <property type="match status" value="1"/>
</dbReference>
<evidence type="ECO:0000313" key="7">
    <source>
        <dbReference type="EMBL" id="RLE50526.1"/>
    </source>
</evidence>
<dbReference type="NCBIfam" id="NF004910">
    <property type="entry name" value="PRK06266.1"/>
    <property type="match status" value="1"/>
</dbReference>
<proteinExistence type="inferred from homology"/>
<dbReference type="PANTHER" id="PTHR13097:SF7">
    <property type="entry name" value="GENERAL TRANSCRIPTION FACTOR IIE SUBUNIT 1"/>
    <property type="match status" value="1"/>
</dbReference>
<comment type="similarity">
    <text evidence="4">Belongs to the TFE family.</text>
</comment>
<comment type="subunit">
    <text evidence="4">Monomer. Interaction with RNA polymerase subunits RpoF and RpoE is necessary for Tfe stimulatory transcription activity. Able to interact with Tbp and RNA polymerase in the absence of DNA promoter. Interacts both with the preinitiation and elongation complexes.</text>
</comment>
<keyword evidence="2 4" id="KW-0238">DNA-binding</keyword>
<comment type="function">
    <text evidence="4">Transcription factor that plays a role in the activation of archaeal genes transcribed by RNA polymerase. Facilitates transcription initiation by enhancing TATA-box recognition by TATA-box-binding protein (Tbp), and transcription factor B (Tfb) and RNA polymerase recruitment. Not absolutely required for transcription in vitro, but particularly important in cases where Tbp or Tfb function is not optimal. It dynamically alters the nucleic acid-binding properties of RNA polymerases by stabilizing the initiation complex and destabilizing elongation complexes. Seems to translocate with the RNA polymerase following initiation and acts by binding to the non template strand of the transcription bubble in elongation complexes.</text>
</comment>
<dbReference type="AlphaFoldDB" id="A0A497ETQ9"/>
<evidence type="ECO:0000256" key="5">
    <source>
        <dbReference type="NCBIfam" id="TIGR00373"/>
    </source>
</evidence>
<reference evidence="7 8" key="1">
    <citation type="submission" date="2018-06" db="EMBL/GenBank/DDBJ databases">
        <title>Extensive metabolic versatility and redundancy in microbially diverse, dynamic hydrothermal sediments.</title>
        <authorList>
            <person name="Dombrowski N."/>
            <person name="Teske A."/>
            <person name="Baker B.J."/>
        </authorList>
    </citation>
    <scope>NUCLEOTIDE SEQUENCE [LARGE SCALE GENOMIC DNA]</scope>
    <source>
        <strain evidence="7">B66_G16</strain>
    </source>
</reference>
<comment type="domain">
    <text evidence="4">The winged helix domain is involved in binding to DNA in the preinitiation complex.</text>
</comment>
<protein>
    <recommendedName>
        <fullName evidence="4 5">Transcription factor E</fullName>
        <shortName evidence="4">TFE</shortName>
    </recommendedName>
    <alternativeName>
        <fullName evidence="4">TFIIE subunit alpha homolog</fullName>
    </alternativeName>
    <alternativeName>
        <fullName evidence="4">Transcription initiation factor TFIIE</fullName>
    </alternativeName>
</protein>
<name>A0A497ETQ9_9CREN</name>
<dbReference type="GO" id="GO:0003677">
    <property type="term" value="F:DNA binding"/>
    <property type="evidence" value="ECO:0007669"/>
    <property type="project" value="UniProtKB-KW"/>
</dbReference>
<gene>
    <name evidence="4 7" type="primary">tfe</name>
    <name evidence="7" type="ORF">DRJ31_01065</name>
</gene>
<sequence>MTLSEEMRAVIQEIAGDEAVAVVEALASLEEALDEQLVDKTGIKLHNVRKVLYRLFEHNIVSYRRVRDKEAGWFKYYWRLNRTSLAILIKMKKRAVLSKLKERLNYEKEHMFFTCSRGCPLRITFEEATELNFTCPKCGGPLQHQDNSKIIRVLERKISEIEQDLAQS</sequence>
<dbReference type="SUPFAM" id="SSF46785">
    <property type="entry name" value="Winged helix' DNA-binding domain"/>
    <property type="match status" value="1"/>
</dbReference>
<dbReference type="NCBIfam" id="TIGR00373">
    <property type="entry name" value="transcription factor E"/>
    <property type="match status" value="1"/>
</dbReference>
<dbReference type="Proteomes" id="UP000278475">
    <property type="component" value="Unassembled WGS sequence"/>
</dbReference>
<dbReference type="GO" id="GO:0006367">
    <property type="term" value="P:transcription initiation at RNA polymerase II promoter"/>
    <property type="evidence" value="ECO:0007669"/>
    <property type="project" value="InterPro"/>
</dbReference>
<dbReference type="EMBL" id="QMQV01000004">
    <property type="protein sequence ID" value="RLE50526.1"/>
    <property type="molecule type" value="Genomic_DNA"/>
</dbReference>
<dbReference type="InterPro" id="IPR024550">
    <property type="entry name" value="TFIIEa/SarR/Rpc3_HTH_dom"/>
</dbReference>